<organism evidence="7 8">
    <name type="scientific">Legionella steigerwaltii</name>
    <dbReference type="NCBI Taxonomy" id="460"/>
    <lineage>
        <taxon>Bacteria</taxon>
        <taxon>Pseudomonadati</taxon>
        <taxon>Pseudomonadota</taxon>
        <taxon>Gammaproteobacteria</taxon>
        <taxon>Legionellales</taxon>
        <taxon>Legionellaceae</taxon>
        <taxon>Legionella</taxon>
    </lineage>
</organism>
<sequence length="45" mass="4788">MDMLKKIIIVGICLATLGMLSSCGTVHGFGQDVSHVGKDIQRASR</sequence>
<evidence type="ECO:0000256" key="1">
    <source>
        <dbReference type="ARBA" id="ARBA00010296"/>
    </source>
</evidence>
<keyword evidence="2" id="KW-1003">Cell membrane</keyword>
<protein>
    <submittedName>
        <fullName evidence="7">Entericidin A</fullName>
    </submittedName>
</protein>
<evidence type="ECO:0000256" key="3">
    <source>
        <dbReference type="ARBA" id="ARBA00022729"/>
    </source>
</evidence>
<keyword evidence="4" id="KW-0472">Membrane</keyword>
<dbReference type="AlphaFoldDB" id="A0A378L500"/>
<keyword evidence="3" id="KW-0732">Signal</keyword>
<dbReference type="Proteomes" id="UP000255110">
    <property type="component" value="Unassembled WGS sequence"/>
</dbReference>
<proteinExistence type="inferred from homology"/>
<keyword evidence="5" id="KW-0564">Palmitate</keyword>
<dbReference type="RefSeq" id="WP_058478162.1">
    <property type="nucleotide sequence ID" value="NZ_CAAAIO010000020.1"/>
</dbReference>
<dbReference type="PROSITE" id="PS51257">
    <property type="entry name" value="PROKAR_LIPOPROTEIN"/>
    <property type="match status" value="1"/>
</dbReference>
<evidence type="ECO:0000256" key="6">
    <source>
        <dbReference type="ARBA" id="ARBA00023288"/>
    </source>
</evidence>
<evidence type="ECO:0000256" key="2">
    <source>
        <dbReference type="ARBA" id="ARBA00022475"/>
    </source>
</evidence>
<dbReference type="Pfam" id="PF08085">
    <property type="entry name" value="Entericidin"/>
    <property type="match status" value="1"/>
</dbReference>
<evidence type="ECO:0000256" key="5">
    <source>
        <dbReference type="ARBA" id="ARBA00023139"/>
    </source>
</evidence>
<comment type="similarity">
    <text evidence="1">Belongs to the EcnA/EcnB lipoprotein family.</text>
</comment>
<dbReference type="InterPro" id="IPR012556">
    <property type="entry name" value="Entericidin"/>
</dbReference>
<dbReference type="OrthoDB" id="9181810at2"/>
<reference evidence="7 8" key="1">
    <citation type="submission" date="2018-06" db="EMBL/GenBank/DDBJ databases">
        <authorList>
            <consortium name="Pathogen Informatics"/>
            <person name="Doyle S."/>
        </authorList>
    </citation>
    <scope>NUCLEOTIDE SEQUENCE [LARGE SCALE GENOMIC DNA]</scope>
    <source>
        <strain evidence="7 8">NCTC11991</strain>
    </source>
</reference>
<name>A0A378L500_9GAMM</name>
<keyword evidence="6" id="KW-0449">Lipoprotein</keyword>
<evidence type="ECO:0000313" key="8">
    <source>
        <dbReference type="Proteomes" id="UP000255110"/>
    </source>
</evidence>
<dbReference type="GO" id="GO:0016020">
    <property type="term" value="C:membrane"/>
    <property type="evidence" value="ECO:0007669"/>
    <property type="project" value="InterPro"/>
</dbReference>
<evidence type="ECO:0000313" key="7">
    <source>
        <dbReference type="EMBL" id="STY21886.1"/>
    </source>
</evidence>
<dbReference type="EMBL" id="UGOY01000001">
    <property type="protein sequence ID" value="STY21886.1"/>
    <property type="molecule type" value="Genomic_DNA"/>
</dbReference>
<gene>
    <name evidence="7" type="primary">ecnA</name>
    <name evidence="7" type="ORF">NCTC11991_00464</name>
</gene>
<evidence type="ECO:0000256" key="4">
    <source>
        <dbReference type="ARBA" id="ARBA00023136"/>
    </source>
</evidence>
<accession>A0A378L500</accession>
<dbReference type="GO" id="GO:0009636">
    <property type="term" value="P:response to toxic substance"/>
    <property type="evidence" value="ECO:0007669"/>
    <property type="project" value="InterPro"/>
</dbReference>